<comment type="similarity">
    <text evidence="2">Belongs to the complex I subunit 4L family.</text>
</comment>
<dbReference type="EMBL" id="EF434638">
    <property type="protein sequence ID" value="AHZ44268.1"/>
    <property type="molecule type" value="Genomic_DNA"/>
</dbReference>
<evidence type="ECO:0000256" key="8">
    <source>
        <dbReference type="ARBA" id="ARBA00023136"/>
    </source>
</evidence>
<evidence type="ECO:0000256" key="10">
    <source>
        <dbReference type="SAM" id="Phobius"/>
    </source>
</evidence>
<comment type="subcellular location">
    <subcellularLocation>
        <location evidence="1">Membrane</location>
        <topology evidence="1">Multi-pass membrane protein</topology>
    </subcellularLocation>
</comment>
<keyword evidence="5" id="KW-1278">Translocase</keyword>
<protein>
    <recommendedName>
        <fullName evidence="3">NADH-ubiquinone oxidoreductase chain 4L</fullName>
    </recommendedName>
    <alternativeName>
        <fullName evidence="9">NADH dehydrogenase subunit 4L</fullName>
    </alternativeName>
</protein>
<dbReference type="InterPro" id="IPR039428">
    <property type="entry name" value="NUOK/Mnh_C1-like"/>
</dbReference>
<keyword evidence="6 10" id="KW-1133">Transmembrane helix</keyword>
<evidence type="ECO:0000256" key="6">
    <source>
        <dbReference type="ARBA" id="ARBA00022989"/>
    </source>
</evidence>
<dbReference type="SMR" id="A0A024DA03"/>
<evidence type="ECO:0000256" key="2">
    <source>
        <dbReference type="ARBA" id="ARBA00010519"/>
    </source>
</evidence>
<evidence type="ECO:0000256" key="4">
    <source>
        <dbReference type="ARBA" id="ARBA00022692"/>
    </source>
</evidence>
<keyword evidence="11" id="KW-0496">Mitochondrion</keyword>
<feature type="transmembrane region" description="Helical" evidence="10">
    <location>
        <begin position="54"/>
        <end position="76"/>
    </location>
</feature>
<evidence type="ECO:0000256" key="5">
    <source>
        <dbReference type="ARBA" id="ARBA00022967"/>
    </source>
</evidence>
<evidence type="ECO:0000313" key="11">
    <source>
        <dbReference type="EMBL" id="AHZ44268.1"/>
    </source>
</evidence>
<evidence type="ECO:0000256" key="7">
    <source>
        <dbReference type="ARBA" id="ARBA00023027"/>
    </source>
</evidence>
<dbReference type="AlphaFoldDB" id="A0A024DA03"/>
<geneLocation type="mitochondrion" evidence="11"/>
<sequence length="93" mass="10465">MVWMKFLGVLLMSMGCLVIFRMNKHLLCLFVGLEMMSLGLLFVTHVFLMNQFWLILLILCLAVCEASICLALLVMVMRLCGDDLMSSLLSDGS</sequence>
<name>A0A024DA03_MYTGA</name>
<keyword evidence="4 10" id="KW-0812">Transmembrane</keyword>
<reference evidence="11" key="2">
    <citation type="journal article" date="2016" name="Mitochondrial DNA">
        <title>Recombinant mitochondrial genome with standard transmission route from Mediterranean musselMytilus galloprovincialis.</title>
        <authorList>
            <person name="Smietanka B."/>
            <person name="Filipowicz M."/>
            <person name="Burzynski A."/>
        </authorList>
    </citation>
    <scope>NUCLEOTIDE SEQUENCE</scope>
    <source>
        <strain evidence="11">42Ori</strain>
    </source>
</reference>
<evidence type="ECO:0000256" key="3">
    <source>
        <dbReference type="ARBA" id="ARBA00016612"/>
    </source>
</evidence>
<keyword evidence="7" id="KW-0520">NAD</keyword>
<reference evidence="11" key="3">
    <citation type="journal article" date="2018" name="PeerJ">
        <title>Actively transcribed and expressed atp8 gene in Mytilus edulis mussels.</title>
        <authorList>
            <person name="Lubosny M."/>
            <person name="Przylucka A."/>
            <person name="Smietanka B."/>
            <person name="Breton S."/>
            <person name="Burzynski A."/>
        </authorList>
    </citation>
    <scope>NUCLEOTIDE SEQUENCE</scope>
    <source>
        <strain evidence="11">42Ori</strain>
    </source>
</reference>
<dbReference type="GO" id="GO:0016020">
    <property type="term" value="C:membrane"/>
    <property type="evidence" value="ECO:0007669"/>
    <property type="project" value="UniProtKB-SubCell"/>
</dbReference>
<feature type="transmembrane region" description="Helical" evidence="10">
    <location>
        <begin position="29"/>
        <end position="48"/>
    </location>
</feature>
<evidence type="ECO:0000256" key="1">
    <source>
        <dbReference type="ARBA" id="ARBA00004141"/>
    </source>
</evidence>
<proteinExistence type="inferred from homology"/>
<keyword evidence="8 10" id="KW-0472">Membrane</keyword>
<dbReference type="Pfam" id="PF00420">
    <property type="entry name" value="Oxidored_q2"/>
    <property type="match status" value="1"/>
</dbReference>
<reference evidence="11" key="1">
    <citation type="journal article" date="2008" name="J. Mol. Evol.">
        <title>Recombination in mitochondrial DNA of European mussels Mytilus.</title>
        <authorList>
            <person name="Filipowicz M."/>
            <person name="Burzynski A."/>
            <person name="Smietanka B."/>
            <person name="Wenne R."/>
        </authorList>
    </citation>
    <scope>NUCLEOTIDE SEQUENCE</scope>
    <source>
        <strain evidence="11">42Ori</strain>
    </source>
</reference>
<dbReference type="Gene3D" id="1.10.287.3510">
    <property type="match status" value="1"/>
</dbReference>
<gene>
    <name evidence="11" type="primary">ND4L</name>
</gene>
<evidence type="ECO:0000256" key="9">
    <source>
        <dbReference type="ARBA" id="ARBA00031586"/>
    </source>
</evidence>
<accession>A0A024DA03</accession>
<organism evidence="11">
    <name type="scientific">Mytilus galloprovincialis</name>
    <name type="common">Mediterranean mussel</name>
    <dbReference type="NCBI Taxonomy" id="29158"/>
    <lineage>
        <taxon>Eukaryota</taxon>
        <taxon>Metazoa</taxon>
        <taxon>Spiralia</taxon>
        <taxon>Lophotrochozoa</taxon>
        <taxon>Mollusca</taxon>
        <taxon>Bivalvia</taxon>
        <taxon>Autobranchia</taxon>
        <taxon>Pteriomorphia</taxon>
        <taxon>Mytilida</taxon>
        <taxon>Mytiloidea</taxon>
        <taxon>Mytilidae</taxon>
        <taxon>Mytilinae</taxon>
        <taxon>Mytilus</taxon>
    </lineage>
</organism>
<dbReference type="PROSITE" id="PS51257">
    <property type="entry name" value="PROKAR_LIPOPROTEIN"/>
    <property type="match status" value="1"/>
</dbReference>